<dbReference type="RefSeq" id="WP_246417848.1">
    <property type="nucleotide sequence ID" value="NZ_JACHFD010000001.1"/>
</dbReference>
<evidence type="ECO:0000256" key="15">
    <source>
        <dbReference type="ARBA" id="ARBA00048138"/>
    </source>
</evidence>
<comment type="pathway">
    <text evidence="2 17">Cell wall biogenesis; peptidoglycan biosynthesis.</text>
</comment>
<keyword evidence="7" id="KW-0808">Transferase</keyword>
<dbReference type="GO" id="GO:0036424">
    <property type="term" value="F:L-phosphoserine phosphatase activity"/>
    <property type="evidence" value="ECO:0007669"/>
    <property type="project" value="TreeGrafter"/>
</dbReference>
<evidence type="ECO:0000256" key="14">
    <source>
        <dbReference type="ARBA" id="ARBA00023316"/>
    </source>
</evidence>
<comment type="catalytic activity">
    <reaction evidence="16">
        <text>O-phospho-D-serine + H2O = D-serine + phosphate</text>
        <dbReference type="Rhea" id="RHEA:24873"/>
        <dbReference type="ChEBI" id="CHEBI:15377"/>
        <dbReference type="ChEBI" id="CHEBI:35247"/>
        <dbReference type="ChEBI" id="CHEBI:43474"/>
        <dbReference type="ChEBI" id="CHEBI:58680"/>
        <dbReference type="EC" id="3.1.3.3"/>
    </reaction>
</comment>
<dbReference type="PANTHER" id="PTHR43344:SF2">
    <property type="entry name" value="PHOSPHOSERINE PHOSPHATASE"/>
    <property type="match status" value="1"/>
</dbReference>
<dbReference type="Gene3D" id="1.10.150.210">
    <property type="entry name" value="Phosphoserine phosphatase, domain 2"/>
    <property type="match status" value="1"/>
</dbReference>
<dbReference type="CDD" id="cd16913">
    <property type="entry name" value="YkuD_like"/>
    <property type="match status" value="1"/>
</dbReference>
<dbReference type="Gene3D" id="3.40.50.1000">
    <property type="entry name" value="HAD superfamily/HAD-like"/>
    <property type="match status" value="1"/>
</dbReference>
<evidence type="ECO:0000313" key="20">
    <source>
        <dbReference type="Proteomes" id="UP000557717"/>
    </source>
</evidence>
<dbReference type="SUPFAM" id="SSF56784">
    <property type="entry name" value="HAD-like"/>
    <property type="match status" value="1"/>
</dbReference>
<evidence type="ECO:0000256" key="13">
    <source>
        <dbReference type="ARBA" id="ARBA00023299"/>
    </source>
</evidence>
<evidence type="ECO:0000256" key="4">
    <source>
        <dbReference type="ARBA" id="ARBA00005992"/>
    </source>
</evidence>
<evidence type="ECO:0000256" key="7">
    <source>
        <dbReference type="ARBA" id="ARBA00022679"/>
    </source>
</evidence>
<evidence type="ECO:0000256" key="11">
    <source>
        <dbReference type="ARBA" id="ARBA00022960"/>
    </source>
</evidence>
<comment type="catalytic activity">
    <reaction evidence="15">
        <text>O-phospho-L-serine + H2O = L-serine + phosphate</text>
        <dbReference type="Rhea" id="RHEA:21208"/>
        <dbReference type="ChEBI" id="CHEBI:15377"/>
        <dbReference type="ChEBI" id="CHEBI:33384"/>
        <dbReference type="ChEBI" id="CHEBI:43474"/>
        <dbReference type="ChEBI" id="CHEBI:57524"/>
        <dbReference type="EC" id="3.1.3.3"/>
    </reaction>
</comment>
<dbReference type="InterPro" id="IPR036412">
    <property type="entry name" value="HAD-like_sf"/>
</dbReference>
<keyword evidence="6" id="KW-0028">Amino-acid biosynthesis</keyword>
<dbReference type="GO" id="GO:0009252">
    <property type="term" value="P:peptidoglycan biosynthetic process"/>
    <property type="evidence" value="ECO:0007669"/>
    <property type="project" value="UniProtKB-UniPathway"/>
</dbReference>
<keyword evidence="8" id="KW-0479">Metal-binding</keyword>
<evidence type="ECO:0000256" key="17">
    <source>
        <dbReference type="PROSITE-ProRule" id="PRU01373"/>
    </source>
</evidence>
<dbReference type="Pfam" id="PF03734">
    <property type="entry name" value="YkuD"/>
    <property type="match status" value="1"/>
</dbReference>
<keyword evidence="14 17" id="KW-0961">Cell wall biogenesis/degradation</keyword>
<dbReference type="Gene3D" id="2.40.440.10">
    <property type="entry name" value="L,D-transpeptidase catalytic domain-like"/>
    <property type="match status" value="1"/>
</dbReference>
<evidence type="ECO:0000256" key="12">
    <source>
        <dbReference type="ARBA" id="ARBA00022984"/>
    </source>
</evidence>
<evidence type="ECO:0000256" key="9">
    <source>
        <dbReference type="ARBA" id="ARBA00022801"/>
    </source>
</evidence>
<gene>
    <name evidence="19" type="ORF">HNR46_000247</name>
</gene>
<dbReference type="InterPro" id="IPR005490">
    <property type="entry name" value="LD_TPept_cat_dom"/>
</dbReference>
<proteinExistence type="inferred from homology"/>
<dbReference type="SUPFAM" id="SSF141523">
    <property type="entry name" value="L,D-transpeptidase catalytic domain-like"/>
    <property type="match status" value="1"/>
</dbReference>
<evidence type="ECO:0000256" key="5">
    <source>
        <dbReference type="ARBA" id="ARBA00012640"/>
    </source>
</evidence>
<dbReference type="Proteomes" id="UP000557717">
    <property type="component" value="Unassembled WGS sequence"/>
</dbReference>
<evidence type="ECO:0000256" key="8">
    <source>
        <dbReference type="ARBA" id="ARBA00022723"/>
    </source>
</evidence>
<organism evidence="19 20">
    <name type="scientific">Haloferula luteola</name>
    <dbReference type="NCBI Taxonomy" id="595692"/>
    <lineage>
        <taxon>Bacteria</taxon>
        <taxon>Pseudomonadati</taxon>
        <taxon>Verrucomicrobiota</taxon>
        <taxon>Verrucomicrobiia</taxon>
        <taxon>Verrucomicrobiales</taxon>
        <taxon>Verrucomicrobiaceae</taxon>
        <taxon>Haloferula</taxon>
    </lineage>
</organism>
<dbReference type="Pfam" id="PF12710">
    <property type="entry name" value="HAD"/>
    <property type="match status" value="1"/>
</dbReference>
<dbReference type="AlphaFoldDB" id="A0A840UYW8"/>
<comment type="similarity">
    <text evidence="4">Belongs to the YkuD family.</text>
</comment>
<evidence type="ECO:0000256" key="6">
    <source>
        <dbReference type="ARBA" id="ARBA00022605"/>
    </source>
</evidence>
<protein>
    <recommendedName>
        <fullName evidence="5">phosphoserine phosphatase</fullName>
        <ecNumber evidence="5">3.1.3.3</ecNumber>
    </recommendedName>
</protein>
<dbReference type="GO" id="GO:0005737">
    <property type="term" value="C:cytoplasm"/>
    <property type="evidence" value="ECO:0007669"/>
    <property type="project" value="TreeGrafter"/>
</dbReference>
<dbReference type="InterPro" id="IPR050582">
    <property type="entry name" value="HAD-like_SerB"/>
</dbReference>
<dbReference type="EC" id="3.1.3.3" evidence="5"/>
<dbReference type="GO" id="GO:0006564">
    <property type="term" value="P:L-serine biosynthetic process"/>
    <property type="evidence" value="ECO:0007669"/>
    <property type="project" value="UniProtKB-KW"/>
</dbReference>
<evidence type="ECO:0000259" key="18">
    <source>
        <dbReference type="PROSITE" id="PS52029"/>
    </source>
</evidence>
<evidence type="ECO:0000256" key="3">
    <source>
        <dbReference type="ARBA" id="ARBA00005135"/>
    </source>
</evidence>
<evidence type="ECO:0000256" key="16">
    <source>
        <dbReference type="ARBA" id="ARBA00048523"/>
    </source>
</evidence>
<keyword evidence="10" id="KW-0460">Magnesium</keyword>
<keyword evidence="20" id="KW-1185">Reference proteome</keyword>
<feature type="active site" description="Proton donor/acceptor" evidence="17">
    <location>
        <position position="111"/>
    </location>
</feature>
<name>A0A840UYW8_9BACT</name>
<feature type="active site" description="Nucleophile" evidence="17">
    <location>
        <position position="127"/>
    </location>
</feature>
<evidence type="ECO:0000256" key="1">
    <source>
        <dbReference type="ARBA" id="ARBA00001946"/>
    </source>
</evidence>
<reference evidence="19 20" key="1">
    <citation type="submission" date="2020-08" db="EMBL/GenBank/DDBJ databases">
        <title>Genomic Encyclopedia of Type Strains, Phase IV (KMG-IV): sequencing the most valuable type-strain genomes for metagenomic binning, comparative biology and taxonomic classification.</title>
        <authorList>
            <person name="Goeker M."/>
        </authorList>
    </citation>
    <scope>NUCLEOTIDE SEQUENCE [LARGE SCALE GENOMIC DNA]</scope>
    <source>
        <strain evidence="19 20">YC6886</strain>
    </source>
</reference>
<dbReference type="InterPro" id="IPR023214">
    <property type="entry name" value="HAD_sf"/>
</dbReference>
<dbReference type="GO" id="GO:0016740">
    <property type="term" value="F:transferase activity"/>
    <property type="evidence" value="ECO:0007669"/>
    <property type="project" value="UniProtKB-KW"/>
</dbReference>
<comment type="cofactor">
    <cofactor evidence="1">
        <name>Mg(2+)</name>
        <dbReference type="ChEBI" id="CHEBI:18420"/>
    </cofactor>
</comment>
<evidence type="ECO:0000313" key="19">
    <source>
        <dbReference type="EMBL" id="MBB5350026.1"/>
    </source>
</evidence>
<dbReference type="GO" id="GO:0071555">
    <property type="term" value="P:cell wall organization"/>
    <property type="evidence" value="ECO:0007669"/>
    <property type="project" value="UniProtKB-UniRule"/>
</dbReference>
<keyword evidence="11 17" id="KW-0133">Cell shape</keyword>
<evidence type="ECO:0000256" key="10">
    <source>
        <dbReference type="ARBA" id="ARBA00022842"/>
    </source>
</evidence>
<dbReference type="InterPro" id="IPR038063">
    <property type="entry name" value="Transpep_catalytic_dom"/>
</dbReference>
<dbReference type="GO" id="GO:0004180">
    <property type="term" value="F:carboxypeptidase activity"/>
    <property type="evidence" value="ECO:0007669"/>
    <property type="project" value="UniProtKB-ARBA"/>
</dbReference>
<keyword evidence="12 17" id="KW-0573">Peptidoglycan synthesis</keyword>
<feature type="domain" description="L,D-TPase catalytic" evidence="18">
    <location>
        <begin position="6"/>
        <end position="151"/>
    </location>
</feature>
<comment type="caution">
    <text evidence="19">The sequence shown here is derived from an EMBL/GenBank/DDBJ whole genome shotgun (WGS) entry which is preliminary data.</text>
</comment>
<dbReference type="EMBL" id="JACHFD010000001">
    <property type="protein sequence ID" value="MBB5350026.1"/>
    <property type="molecule type" value="Genomic_DNA"/>
</dbReference>
<dbReference type="NCBIfam" id="TIGR01488">
    <property type="entry name" value="HAD-SF-IB"/>
    <property type="match status" value="1"/>
</dbReference>
<comment type="pathway">
    <text evidence="3">Amino-acid biosynthesis; L-serine biosynthesis; L-serine from 3-phospho-D-glycerate: step 3/3.</text>
</comment>
<sequence length="369" mass="41090">MTFPKLHLEVSIDHQRMDLFEDDQLLRSWPVSTAARGQGCQTGSLRTPTGRFVISEKIGEGCALHTRFISRLPVGIWDNTEAGDPILSRILWLDGLDADNANTHGRFIYIHGTHQESRLGHPASHGCIRMANADVVELFDRVPVNTPVIIHPPSLMQRKLIFFDCDSTLSTIEGIDELARAQGPETFAEVEALTHAAMNGEVPIHEVFPRRMEIIRPNKALCDQIAQTYVETLTEGVTEVIRRLQADDWTVIILSGGFKPLIEPLASALGIEHVEAVPLVFDNHGEYLDYGRDYPTTRNGGKPQIIKDWRIATHAAHTIMVGDGISDLESRQECDLFIGFGGVVVRKAVQEQADYYISSMSDFPFDALP</sequence>
<dbReference type="GO" id="GO:0000287">
    <property type="term" value="F:magnesium ion binding"/>
    <property type="evidence" value="ECO:0007669"/>
    <property type="project" value="TreeGrafter"/>
</dbReference>
<dbReference type="PANTHER" id="PTHR43344">
    <property type="entry name" value="PHOSPHOSERINE PHOSPHATASE"/>
    <property type="match status" value="1"/>
</dbReference>
<accession>A0A840UYW8</accession>
<dbReference type="PROSITE" id="PS52029">
    <property type="entry name" value="LD_TPASE"/>
    <property type="match status" value="1"/>
</dbReference>
<dbReference type="UniPathway" id="UPA00219"/>
<dbReference type="GO" id="GO:0008360">
    <property type="term" value="P:regulation of cell shape"/>
    <property type="evidence" value="ECO:0007669"/>
    <property type="project" value="UniProtKB-UniRule"/>
</dbReference>
<evidence type="ECO:0000256" key="2">
    <source>
        <dbReference type="ARBA" id="ARBA00004752"/>
    </source>
</evidence>
<keyword evidence="9" id="KW-0378">Hydrolase</keyword>
<keyword evidence="13" id="KW-0718">Serine biosynthesis</keyword>